<protein>
    <submittedName>
        <fullName evidence="2">Uncharacterized protein</fullName>
    </submittedName>
</protein>
<dbReference type="Proteomes" id="UP001476247">
    <property type="component" value="Unassembled WGS sequence"/>
</dbReference>
<proteinExistence type="predicted"/>
<organism evidence="2 3">
    <name type="scientific">Helicostylum pulchrum</name>
    <dbReference type="NCBI Taxonomy" id="562976"/>
    <lineage>
        <taxon>Eukaryota</taxon>
        <taxon>Fungi</taxon>
        <taxon>Fungi incertae sedis</taxon>
        <taxon>Mucoromycota</taxon>
        <taxon>Mucoromycotina</taxon>
        <taxon>Mucoromycetes</taxon>
        <taxon>Mucorales</taxon>
        <taxon>Mucorineae</taxon>
        <taxon>Mucoraceae</taxon>
        <taxon>Helicostylum</taxon>
    </lineage>
</organism>
<keyword evidence="3" id="KW-1185">Reference proteome</keyword>
<evidence type="ECO:0000313" key="3">
    <source>
        <dbReference type="Proteomes" id="UP001476247"/>
    </source>
</evidence>
<name>A0ABP9Y2D9_9FUNG</name>
<evidence type="ECO:0000256" key="1">
    <source>
        <dbReference type="SAM" id="MobiDB-lite"/>
    </source>
</evidence>
<feature type="compositionally biased region" description="Basic and acidic residues" evidence="1">
    <location>
        <begin position="49"/>
        <end position="65"/>
    </location>
</feature>
<feature type="region of interest" description="Disordered" evidence="1">
    <location>
        <begin position="1"/>
        <end position="101"/>
    </location>
</feature>
<dbReference type="EMBL" id="BAABUJ010000017">
    <property type="protein sequence ID" value="GAA5800875.1"/>
    <property type="molecule type" value="Genomic_DNA"/>
</dbReference>
<evidence type="ECO:0000313" key="2">
    <source>
        <dbReference type="EMBL" id="GAA5800875.1"/>
    </source>
</evidence>
<feature type="compositionally biased region" description="Polar residues" evidence="1">
    <location>
        <begin position="66"/>
        <end position="92"/>
    </location>
</feature>
<comment type="caution">
    <text evidence="2">The sequence shown here is derived from an EMBL/GenBank/DDBJ whole genome shotgun (WGS) entry which is preliminary data.</text>
</comment>
<gene>
    <name evidence="2" type="ORF">HPULCUR_006314</name>
</gene>
<reference evidence="2 3" key="1">
    <citation type="submission" date="2024-04" db="EMBL/GenBank/DDBJ databases">
        <title>genome sequences of Mucor flavus KT1a and Helicostylum pulchrum KT1b strains isolation_sourced from the surface of a dry-aged beef.</title>
        <authorList>
            <person name="Toyotome T."/>
            <person name="Hosono M."/>
            <person name="Torimaru M."/>
            <person name="Fukuda K."/>
            <person name="Mikami N."/>
        </authorList>
    </citation>
    <scope>NUCLEOTIDE SEQUENCE [LARGE SCALE GENOMIC DNA]</scope>
    <source>
        <strain evidence="2 3">KT1b</strain>
    </source>
</reference>
<feature type="compositionally biased region" description="Basic and acidic residues" evidence="1">
    <location>
        <begin position="17"/>
        <end position="35"/>
    </location>
</feature>
<sequence length="101" mass="11269">MSQDNESDSSKVFGPKNETRMKGENDENKDLENNRPECNLEGDIPESETNIKEENDESKEFKNTHEPSSLETSSQIGPSSVETSENENSAATDNLPLLLEH</sequence>
<accession>A0ABP9Y2D9</accession>